<dbReference type="CDD" id="cd04301">
    <property type="entry name" value="NAT_SF"/>
    <property type="match status" value="1"/>
</dbReference>
<proteinExistence type="predicted"/>
<dbReference type="SUPFAM" id="SSF55729">
    <property type="entry name" value="Acyl-CoA N-acyltransferases (Nat)"/>
    <property type="match status" value="1"/>
</dbReference>
<dbReference type="RefSeq" id="WP_200271083.1">
    <property type="nucleotide sequence ID" value="NZ_JAENHN010000046.1"/>
</dbReference>
<evidence type="ECO:0000313" key="3">
    <source>
        <dbReference type="Proteomes" id="UP000596739"/>
    </source>
</evidence>
<evidence type="ECO:0000259" key="1">
    <source>
        <dbReference type="PROSITE" id="PS51186"/>
    </source>
</evidence>
<keyword evidence="3" id="KW-1185">Reference proteome</keyword>
<name>A0ABS1ES49_9CLOT</name>
<dbReference type="InterPro" id="IPR016181">
    <property type="entry name" value="Acyl_CoA_acyltransferase"/>
</dbReference>
<dbReference type="Proteomes" id="UP000596739">
    <property type="component" value="Unassembled WGS sequence"/>
</dbReference>
<comment type="caution">
    <text evidence="2">The sequence shown here is derived from an EMBL/GenBank/DDBJ whole genome shotgun (WGS) entry which is preliminary data.</text>
</comment>
<dbReference type="PANTHER" id="PTHR43451:SF1">
    <property type="entry name" value="ACETYLTRANSFERASE"/>
    <property type="match status" value="1"/>
</dbReference>
<dbReference type="InterPro" id="IPR052564">
    <property type="entry name" value="N-acetyltrans/Recomb-assoc"/>
</dbReference>
<dbReference type="Gene3D" id="3.40.630.30">
    <property type="match status" value="1"/>
</dbReference>
<dbReference type="EMBL" id="JAENHN010000046">
    <property type="protein sequence ID" value="MBK1812159.1"/>
    <property type="molecule type" value="Genomic_DNA"/>
</dbReference>
<evidence type="ECO:0000313" key="2">
    <source>
        <dbReference type="EMBL" id="MBK1812159.1"/>
    </source>
</evidence>
<dbReference type="Pfam" id="PF13673">
    <property type="entry name" value="Acetyltransf_10"/>
    <property type="match status" value="1"/>
</dbReference>
<dbReference type="InterPro" id="IPR000182">
    <property type="entry name" value="GNAT_dom"/>
</dbReference>
<organism evidence="2 3">
    <name type="scientific">Clostridium yunnanense</name>
    <dbReference type="NCBI Taxonomy" id="2800325"/>
    <lineage>
        <taxon>Bacteria</taxon>
        <taxon>Bacillati</taxon>
        <taxon>Bacillota</taxon>
        <taxon>Clostridia</taxon>
        <taxon>Eubacteriales</taxon>
        <taxon>Clostridiaceae</taxon>
        <taxon>Clostridium</taxon>
    </lineage>
</organism>
<feature type="domain" description="N-acetyltransferase" evidence="1">
    <location>
        <begin position="3"/>
        <end position="155"/>
    </location>
</feature>
<gene>
    <name evidence="2" type="ORF">JHL18_16170</name>
</gene>
<sequence length="157" mass="18117">MNYQIRQATAEDIRPALDLALSVFMEYDSLNYGPEHTERMRSAIEERFANLDIYLPGNRLMFVALDDKKVIGIIETYGNNRISLMFVDGDYQRQGVATELMSRIACELKMKGFDKIVLNSSPNGLLFYKHFGFTIIETEKNINTPWKTPMSYTLNEI</sequence>
<dbReference type="PANTHER" id="PTHR43451">
    <property type="entry name" value="ACETYLTRANSFERASE (GNAT) FAMILY PROTEIN"/>
    <property type="match status" value="1"/>
</dbReference>
<reference evidence="3" key="1">
    <citation type="submission" date="2021-01" db="EMBL/GenBank/DDBJ databases">
        <title>Genome public.</title>
        <authorList>
            <person name="Liu C."/>
            <person name="Sun Q."/>
        </authorList>
    </citation>
    <scope>NUCLEOTIDE SEQUENCE [LARGE SCALE GENOMIC DNA]</scope>
    <source>
        <strain evidence="3">YIM B02505</strain>
    </source>
</reference>
<dbReference type="PROSITE" id="PS51186">
    <property type="entry name" value="GNAT"/>
    <property type="match status" value="1"/>
</dbReference>
<protein>
    <submittedName>
        <fullName evidence="2">GNAT family N-acetyltransferase</fullName>
    </submittedName>
</protein>
<accession>A0ABS1ES49</accession>